<dbReference type="InterPro" id="IPR002035">
    <property type="entry name" value="VWF_A"/>
</dbReference>
<dbReference type="CDD" id="cd00033">
    <property type="entry name" value="CCP"/>
    <property type="match status" value="2"/>
</dbReference>
<dbReference type="SUPFAM" id="SSF52833">
    <property type="entry name" value="Thioredoxin-like"/>
    <property type="match status" value="1"/>
</dbReference>
<comment type="caution">
    <text evidence="30">The sequence shown here is derived from an EMBL/GenBank/DDBJ whole genome shotgun (WGS) entry which is preliminary data.</text>
</comment>
<dbReference type="InterPro" id="IPR035976">
    <property type="entry name" value="Sushi/SCR/CCP_sf"/>
</dbReference>
<dbReference type="Gene3D" id="2.10.70.10">
    <property type="entry name" value="Complement Module, domain 1"/>
    <property type="match status" value="2"/>
</dbReference>
<comment type="caution">
    <text evidence="26">Lacks conserved residue(s) required for the propagation of feature annotation.</text>
</comment>
<comment type="cofactor">
    <cofactor evidence="2">
        <name>Mg(2+)</name>
        <dbReference type="ChEBI" id="CHEBI:18420"/>
    </cofactor>
</comment>
<dbReference type="InterPro" id="IPR000436">
    <property type="entry name" value="Sushi_SCR_CCP_dom"/>
</dbReference>
<dbReference type="SMART" id="SM00020">
    <property type="entry name" value="Tryp_SPc"/>
    <property type="match status" value="1"/>
</dbReference>
<keyword evidence="5" id="KW-0963">Cytoplasm</keyword>
<dbReference type="Gene3D" id="2.40.10.10">
    <property type="entry name" value="Trypsin-like serine proteases"/>
    <property type="match status" value="1"/>
</dbReference>
<keyword evidence="13" id="KW-0391">Immunity</keyword>
<dbReference type="FunFam" id="3.40.30.10:FF:000243">
    <property type="entry name" value="Prostamide/prostaglandin F synthase"/>
    <property type="match status" value="1"/>
</dbReference>
<evidence type="ECO:0000256" key="5">
    <source>
        <dbReference type="ARBA" id="ARBA00022490"/>
    </source>
</evidence>
<evidence type="ECO:0000259" key="28">
    <source>
        <dbReference type="PROSITE" id="PS50240"/>
    </source>
</evidence>
<evidence type="ECO:0000256" key="8">
    <source>
        <dbReference type="ARBA" id="ARBA00022659"/>
    </source>
</evidence>
<feature type="domain" description="Sushi" evidence="29">
    <location>
        <begin position="92"/>
        <end position="149"/>
    </location>
</feature>
<dbReference type="GO" id="GO:0006508">
    <property type="term" value="P:proteolysis"/>
    <property type="evidence" value="ECO:0007669"/>
    <property type="project" value="InterPro"/>
</dbReference>
<dbReference type="Pfam" id="PF13911">
    <property type="entry name" value="AhpC-TSA_2"/>
    <property type="match status" value="1"/>
</dbReference>
<evidence type="ECO:0000256" key="3">
    <source>
        <dbReference type="ARBA" id="ARBA00004241"/>
    </source>
</evidence>
<dbReference type="GO" id="GO:0006631">
    <property type="term" value="P:fatty acid metabolic process"/>
    <property type="evidence" value="ECO:0007669"/>
    <property type="project" value="UniProtKB-KW"/>
</dbReference>
<dbReference type="SMART" id="SM00327">
    <property type="entry name" value="VWA"/>
    <property type="match status" value="1"/>
</dbReference>
<keyword evidence="8 26" id="KW-0768">Sushi</keyword>
<dbReference type="PRINTS" id="PR00722">
    <property type="entry name" value="CHYMOTRYPSIN"/>
</dbReference>
<feature type="disulfide bond" evidence="26">
    <location>
        <begin position="120"/>
        <end position="147"/>
    </location>
</feature>
<evidence type="ECO:0000256" key="12">
    <source>
        <dbReference type="ARBA" id="ARBA00022857"/>
    </source>
</evidence>
<dbReference type="Pfam" id="PF00089">
    <property type="entry name" value="Trypsin"/>
    <property type="match status" value="1"/>
</dbReference>
<dbReference type="GO" id="GO:0005829">
    <property type="term" value="C:cytosol"/>
    <property type="evidence" value="ECO:0007669"/>
    <property type="project" value="UniProtKB-SubCell"/>
</dbReference>
<evidence type="ECO:0000256" key="17">
    <source>
        <dbReference type="ARBA" id="ARBA00023180"/>
    </source>
</evidence>
<dbReference type="InterPro" id="IPR001254">
    <property type="entry name" value="Trypsin_dom"/>
</dbReference>
<evidence type="ECO:0000259" key="29">
    <source>
        <dbReference type="PROSITE" id="PS50923"/>
    </source>
</evidence>
<dbReference type="InterPro" id="IPR043504">
    <property type="entry name" value="Peptidase_S1_PA_chymotrypsin"/>
</dbReference>
<dbReference type="GO" id="GO:0045087">
    <property type="term" value="P:innate immune response"/>
    <property type="evidence" value="ECO:0007669"/>
    <property type="project" value="UniProtKB-KW"/>
</dbReference>
<gene>
    <name evidence="30" type="ORF">JTE90_017528</name>
</gene>
<dbReference type="GO" id="GO:0016491">
    <property type="term" value="F:oxidoreductase activity"/>
    <property type="evidence" value="ECO:0007669"/>
    <property type="project" value="UniProtKB-KW"/>
</dbReference>
<evidence type="ECO:0000256" key="25">
    <source>
        <dbReference type="ARBA" id="ARBA00048626"/>
    </source>
</evidence>
<evidence type="ECO:0000313" key="31">
    <source>
        <dbReference type="Proteomes" id="UP000827092"/>
    </source>
</evidence>
<evidence type="ECO:0000256" key="20">
    <source>
        <dbReference type="ARBA" id="ARBA00037965"/>
    </source>
</evidence>
<keyword evidence="11" id="KW-0276">Fatty acid metabolism</keyword>
<dbReference type="InterPro" id="IPR009003">
    <property type="entry name" value="Peptidase_S1_PA"/>
</dbReference>
<dbReference type="Pfam" id="PF00084">
    <property type="entry name" value="Sushi"/>
    <property type="match status" value="2"/>
</dbReference>
<evidence type="ECO:0000256" key="9">
    <source>
        <dbReference type="ARBA" id="ARBA00022729"/>
    </source>
</evidence>
<dbReference type="GO" id="GO:0004252">
    <property type="term" value="F:serine-type endopeptidase activity"/>
    <property type="evidence" value="ECO:0007669"/>
    <property type="project" value="InterPro"/>
</dbReference>
<sequence>MHPLKYSLIVFGTIFIFISLSISAKTTKKSKTKECEPFPYASLDHGRITVSGSQKYTFHCDPGFLLASPRQVRCWRGRWSSTRQPKCIQAQGRCEDPPPIDGGTILGADREVGSQVQYICHENFMLLGNGVRTCLQSCHWSGVAPTCLDKKEPVQKVAERLRNKFVTEVGAHSTDSTQGRLLDSASLKLGLELVILVDRSSSVDPVDFKRGIDFIKFLLQQFGVKNGNNTSGTRAAVLAFGTNVDILFNLDNKTITSAAAASNALDTLQAGGGGTALQEALMSVFTQLPELRPGAKRALFVLTDGEPNVGSEEDTLFFARELRDERNFEIFTLGIGKGINRQFLAKLASEPAFNHIFVLDKYSNLMTVMQTIKDKKPKNRPISPSRCGYVKSEQDYLKTWPWLSAIYIGLPDPRNETKLSLCSGALICSQWILTAAACFYHLPGAGTEGAPIQPQLITSEVFPVLGEVDLINDDRNQINFYSEKVVVHPNFNPLNDLRDNLALVKLNAEAPMGIFRPVCLPPTDKTILLHQNLNTNVSIAGWGLAPSSGVDNRVISGGTEHFHVSNITVVLEDEGECHRLSGGPAKSSHLLCAGFGKQTCIGDLGSPIIAVDPTTNLHHVIGVLCSKKRCTKGINQYMEITNYIKWIDKHCAVSRRCFITDARKHHFSNSAVLLGSFTPPINIYTLKMEELQKAGENKIKPVASEEEVELKSLWADQDCVITFFRRWGCGFCRVAAKDMSSIKPKLDEKNVRLVGIGVEELGLEEFQSGNFFNGDLFIDADKKCYSDLGYKRYNILTIVPALVVKTSRDAISRVKAENLGGDMKGDKYQVGGTLVVSKGGEKILLNHKQESLADHVNPNEILKCLGIEGEVQLPSSEAPAACDASG</sequence>
<evidence type="ECO:0000256" key="26">
    <source>
        <dbReference type="PROSITE-ProRule" id="PRU00302"/>
    </source>
</evidence>
<reference evidence="30 31" key="1">
    <citation type="journal article" date="2022" name="Nat. Ecol. Evol.">
        <title>A masculinizing supergene underlies an exaggerated male reproductive morph in a spider.</title>
        <authorList>
            <person name="Hendrickx F."/>
            <person name="De Corte Z."/>
            <person name="Sonet G."/>
            <person name="Van Belleghem S.M."/>
            <person name="Kostlbacher S."/>
            <person name="Vangestel C."/>
        </authorList>
    </citation>
    <scope>NUCLEOTIDE SEQUENCE [LARGE SCALE GENOMIC DNA]</scope>
    <source>
        <strain evidence="30">W744_W776</strain>
    </source>
</reference>
<keyword evidence="10" id="KW-0677">Repeat</keyword>
<evidence type="ECO:0000256" key="18">
    <source>
        <dbReference type="ARBA" id="ARBA00029636"/>
    </source>
</evidence>
<comment type="catalytic activity">
    <reaction evidence="24">
        <text>prostaglandin H2 + [thioredoxin]-dithiol = prostaglandin F2alpha + [thioredoxin]-disulfide</text>
        <dbReference type="Rhea" id="RHEA:28214"/>
        <dbReference type="Rhea" id="RHEA-COMP:10698"/>
        <dbReference type="Rhea" id="RHEA-COMP:10700"/>
        <dbReference type="ChEBI" id="CHEBI:29950"/>
        <dbReference type="ChEBI" id="CHEBI:50058"/>
        <dbReference type="ChEBI" id="CHEBI:57404"/>
        <dbReference type="ChEBI" id="CHEBI:57405"/>
        <dbReference type="EC" id="1.11.1.20"/>
    </reaction>
</comment>
<accession>A0AAV6UAB8</accession>
<dbReference type="SMART" id="SM00032">
    <property type="entry name" value="CCP"/>
    <property type="match status" value="2"/>
</dbReference>
<dbReference type="Pfam" id="PF00092">
    <property type="entry name" value="VWA"/>
    <property type="match status" value="1"/>
</dbReference>
<comment type="cofactor">
    <cofactor evidence="1">
        <name>Mn(2+)</name>
        <dbReference type="ChEBI" id="CHEBI:29035"/>
    </cofactor>
</comment>
<comment type="similarity">
    <text evidence="20">Belongs to the peroxiredoxin-like PRXL2 family. Prostamide/prostaglandin F synthase subfamily.</text>
</comment>
<evidence type="ECO:0000256" key="10">
    <source>
        <dbReference type="ARBA" id="ARBA00022737"/>
    </source>
</evidence>
<evidence type="ECO:0000256" key="22">
    <source>
        <dbReference type="ARBA" id="ARBA00040768"/>
    </source>
</evidence>
<evidence type="ECO:0000256" key="2">
    <source>
        <dbReference type="ARBA" id="ARBA00001946"/>
    </source>
</evidence>
<evidence type="ECO:0000259" key="27">
    <source>
        <dbReference type="PROSITE" id="PS50234"/>
    </source>
</evidence>
<feature type="domain" description="Peptidase S1" evidence="28">
    <location>
        <begin position="389"/>
        <end position="652"/>
    </location>
</feature>
<keyword evidence="9" id="KW-0732">Signal</keyword>
<keyword evidence="14" id="KW-0560">Oxidoreductase</keyword>
<proteinExistence type="inferred from homology"/>
<dbReference type="InterPro" id="IPR036465">
    <property type="entry name" value="vWFA_dom_sf"/>
</dbReference>
<keyword evidence="16 26" id="KW-1015">Disulfide bond</keyword>
<dbReference type="GO" id="GO:0009986">
    <property type="term" value="C:cell surface"/>
    <property type="evidence" value="ECO:0007669"/>
    <property type="project" value="UniProtKB-SubCell"/>
</dbReference>
<evidence type="ECO:0000256" key="15">
    <source>
        <dbReference type="ARBA" id="ARBA00023098"/>
    </source>
</evidence>
<dbReference type="CDD" id="cd00198">
    <property type="entry name" value="vWFA"/>
    <property type="match status" value="1"/>
</dbReference>
<keyword evidence="17" id="KW-0325">Glycoprotein</keyword>
<dbReference type="InterPro" id="IPR036249">
    <property type="entry name" value="Thioredoxin-like_sf"/>
</dbReference>
<feature type="domain" description="Sushi" evidence="29">
    <location>
        <begin position="33"/>
        <end position="89"/>
    </location>
</feature>
<organism evidence="30 31">
    <name type="scientific">Oedothorax gibbosus</name>
    <dbReference type="NCBI Taxonomy" id="931172"/>
    <lineage>
        <taxon>Eukaryota</taxon>
        <taxon>Metazoa</taxon>
        <taxon>Ecdysozoa</taxon>
        <taxon>Arthropoda</taxon>
        <taxon>Chelicerata</taxon>
        <taxon>Arachnida</taxon>
        <taxon>Araneae</taxon>
        <taxon>Araneomorphae</taxon>
        <taxon>Entelegynae</taxon>
        <taxon>Araneoidea</taxon>
        <taxon>Linyphiidae</taxon>
        <taxon>Erigoninae</taxon>
        <taxon>Oedothorax</taxon>
    </lineage>
</organism>
<dbReference type="SUPFAM" id="SSF50494">
    <property type="entry name" value="Trypsin-like serine proteases"/>
    <property type="match status" value="1"/>
</dbReference>
<comment type="catalytic activity">
    <reaction evidence="25">
        <text>prostamide F2alpha + [thioredoxin]-disulfide = prostamide H2 + [thioredoxin]-dithiol</text>
        <dbReference type="Rhea" id="RHEA:26373"/>
        <dbReference type="Rhea" id="RHEA-COMP:10698"/>
        <dbReference type="Rhea" id="RHEA-COMP:10700"/>
        <dbReference type="ChEBI" id="CHEBI:29950"/>
        <dbReference type="ChEBI" id="CHEBI:50058"/>
        <dbReference type="ChEBI" id="CHEBI:53081"/>
        <dbReference type="ChEBI" id="CHEBI:53082"/>
        <dbReference type="EC" id="1.11.1.20"/>
    </reaction>
</comment>
<evidence type="ECO:0000256" key="4">
    <source>
        <dbReference type="ARBA" id="ARBA00004514"/>
    </source>
</evidence>
<dbReference type="PANTHER" id="PTHR46393:SF7">
    <property type="entry name" value="COMPLEMENT C2"/>
    <property type="match status" value="1"/>
</dbReference>
<dbReference type="PROSITE" id="PS50234">
    <property type="entry name" value="VWFA"/>
    <property type="match status" value="1"/>
</dbReference>
<dbReference type="InterPro" id="IPR032801">
    <property type="entry name" value="PXL2A/B/C"/>
</dbReference>
<keyword evidence="12" id="KW-0521">NADP</keyword>
<evidence type="ECO:0000256" key="24">
    <source>
        <dbReference type="ARBA" id="ARBA00047917"/>
    </source>
</evidence>
<dbReference type="EC" id="1.11.1.20" evidence="21"/>
<evidence type="ECO:0000256" key="14">
    <source>
        <dbReference type="ARBA" id="ARBA00023002"/>
    </source>
</evidence>
<keyword evidence="31" id="KW-1185">Reference proteome</keyword>
<evidence type="ECO:0000313" key="30">
    <source>
        <dbReference type="EMBL" id="KAG8181467.1"/>
    </source>
</evidence>
<protein>
    <recommendedName>
        <fullName evidence="22">Prostamide/prostaglandin F synthase</fullName>
        <ecNumber evidence="21">1.11.1.20</ecNumber>
    </recommendedName>
    <alternativeName>
        <fullName evidence="18">C3/C5 convertase</fullName>
    </alternativeName>
    <alternativeName>
        <fullName evidence="23">Peroxiredoxin-like 2B</fullName>
    </alternativeName>
</protein>
<evidence type="ECO:0000256" key="7">
    <source>
        <dbReference type="ARBA" id="ARBA00022588"/>
    </source>
</evidence>
<dbReference type="EMBL" id="JAFNEN010000514">
    <property type="protein sequence ID" value="KAG8181467.1"/>
    <property type="molecule type" value="Genomic_DNA"/>
</dbReference>
<dbReference type="SUPFAM" id="SSF53300">
    <property type="entry name" value="vWA-like"/>
    <property type="match status" value="1"/>
</dbReference>
<dbReference type="Proteomes" id="UP000827092">
    <property type="component" value="Unassembled WGS sequence"/>
</dbReference>
<evidence type="ECO:0000256" key="1">
    <source>
        <dbReference type="ARBA" id="ARBA00001936"/>
    </source>
</evidence>
<dbReference type="SUPFAM" id="SSF57535">
    <property type="entry name" value="Complement control module/SCR domain"/>
    <property type="match status" value="2"/>
</dbReference>
<dbReference type="PROSITE" id="PS50923">
    <property type="entry name" value="SUSHI"/>
    <property type="match status" value="2"/>
</dbReference>
<keyword evidence="15" id="KW-0443">Lipid metabolism</keyword>
<evidence type="ECO:0000256" key="16">
    <source>
        <dbReference type="ARBA" id="ARBA00023157"/>
    </source>
</evidence>
<dbReference type="GO" id="GO:0032991">
    <property type="term" value="C:protein-containing complex"/>
    <property type="evidence" value="ECO:0007669"/>
    <property type="project" value="UniProtKB-ARBA"/>
</dbReference>
<dbReference type="PROSITE" id="PS50240">
    <property type="entry name" value="TRYPSIN_DOM"/>
    <property type="match status" value="1"/>
</dbReference>
<dbReference type="PANTHER" id="PTHR46393">
    <property type="entry name" value="SUSHI DOMAIN-CONTAINING PROTEIN"/>
    <property type="match status" value="1"/>
</dbReference>
<dbReference type="CDD" id="cd02970">
    <property type="entry name" value="PRX_like2"/>
    <property type="match status" value="1"/>
</dbReference>
<evidence type="ECO:0000256" key="21">
    <source>
        <dbReference type="ARBA" id="ARBA00039126"/>
    </source>
</evidence>
<dbReference type="AlphaFoldDB" id="A0AAV6UAB8"/>
<dbReference type="Gene3D" id="3.40.30.10">
    <property type="entry name" value="Glutaredoxin"/>
    <property type="match status" value="1"/>
</dbReference>
<comment type="function">
    <text evidence="19">Catalyzes the reduction of prostaglandin-ethanolamide H(2) (prostamide H(2)) to prostamide F(2alpha) with NADPH as proton donor. Also able to reduce prostaglandin H(2) to prostaglandin F(2alpha).</text>
</comment>
<evidence type="ECO:0000256" key="11">
    <source>
        <dbReference type="ARBA" id="ARBA00022832"/>
    </source>
</evidence>
<evidence type="ECO:0000256" key="19">
    <source>
        <dbReference type="ARBA" id="ARBA00037117"/>
    </source>
</evidence>
<feature type="disulfide bond" evidence="26">
    <location>
        <begin position="60"/>
        <end position="87"/>
    </location>
</feature>
<feature type="domain" description="VWFA" evidence="27">
    <location>
        <begin position="192"/>
        <end position="372"/>
    </location>
</feature>
<keyword evidence="6" id="KW-0444">Lipid biosynthesis</keyword>
<evidence type="ECO:0000256" key="6">
    <source>
        <dbReference type="ARBA" id="ARBA00022516"/>
    </source>
</evidence>
<evidence type="ECO:0000256" key="13">
    <source>
        <dbReference type="ARBA" id="ARBA00022859"/>
    </source>
</evidence>
<dbReference type="InterPro" id="IPR001314">
    <property type="entry name" value="Peptidase_S1A"/>
</dbReference>
<name>A0AAV6UAB8_9ARAC</name>
<comment type="subcellular location">
    <subcellularLocation>
        <location evidence="3">Cell surface</location>
    </subcellularLocation>
    <subcellularLocation>
        <location evidence="4">Cytoplasm</location>
        <location evidence="4">Cytosol</location>
    </subcellularLocation>
</comment>
<dbReference type="Gene3D" id="3.40.50.410">
    <property type="entry name" value="von Willebrand factor, type A domain"/>
    <property type="match status" value="1"/>
</dbReference>
<evidence type="ECO:0000256" key="23">
    <source>
        <dbReference type="ARBA" id="ARBA00041838"/>
    </source>
</evidence>
<keyword evidence="7" id="KW-0399">Innate immunity</keyword>